<gene>
    <name evidence="8" type="ORF">C8J30_11455</name>
</gene>
<accession>A0A318TYN1</accession>
<dbReference type="EMBL" id="QJTK01000014">
    <property type="protein sequence ID" value="PYF08118.1"/>
    <property type="molecule type" value="Genomic_DNA"/>
</dbReference>
<reference evidence="8 9" key="1">
    <citation type="submission" date="2018-06" db="EMBL/GenBank/DDBJ databases">
        <title>Genomic Encyclopedia of Type Strains, Phase III (KMG-III): the genomes of soil and plant-associated and newly described type strains.</title>
        <authorList>
            <person name="Whitman W."/>
        </authorList>
    </citation>
    <scope>NUCLEOTIDE SEQUENCE [LARGE SCALE GENOMIC DNA]</scope>
    <source>
        <strain evidence="8 9">JA737</strain>
    </source>
</reference>
<sequence length="276" mass="30813">MTRPIWMGDEPPPDKPATLADRMRLVLRGVPIATALLVGLIVLLAVRLIERPLHGEHRPWTPAITTVVCRICVALIGLRFSVRGEPMRHIGAVVANHTGWLDIYTLNACQKCYFVSKDEVAHWPFAGWLARATGTVFIRRDPREAKAQQAIFEGRIRDGHHLLFFPEGTSTDGMQVLPFKTTLFAAFYTHGLDKVMQIQPVTVNYTAPEGEDPRFYGWWRDMPFASHLIKVLSAPKQGAAEVVFHPPLDVSDYPSRKDLAAACEAAVRSGLVARSR</sequence>
<keyword evidence="5 8" id="KW-0012">Acyltransferase</keyword>
<evidence type="ECO:0000313" key="8">
    <source>
        <dbReference type="EMBL" id="PYF08118.1"/>
    </source>
</evidence>
<evidence type="ECO:0000256" key="4">
    <source>
        <dbReference type="ARBA" id="ARBA00023098"/>
    </source>
</evidence>
<organism evidence="8 9">
    <name type="scientific">Rhodobacter viridis</name>
    <dbReference type="NCBI Taxonomy" id="1054202"/>
    <lineage>
        <taxon>Bacteria</taxon>
        <taxon>Pseudomonadati</taxon>
        <taxon>Pseudomonadota</taxon>
        <taxon>Alphaproteobacteria</taxon>
        <taxon>Rhodobacterales</taxon>
        <taxon>Rhodobacter group</taxon>
        <taxon>Rhodobacter</taxon>
    </lineage>
</organism>
<keyword evidence="4" id="KW-0443">Lipid metabolism</keyword>
<keyword evidence="6" id="KW-1133">Transmembrane helix</keyword>
<dbReference type="SUPFAM" id="SSF69593">
    <property type="entry name" value="Glycerol-3-phosphate (1)-acyltransferase"/>
    <property type="match status" value="1"/>
</dbReference>
<dbReference type="AlphaFoldDB" id="A0A318TYN1"/>
<dbReference type="InterPro" id="IPR002123">
    <property type="entry name" value="Plipid/glycerol_acylTrfase"/>
</dbReference>
<dbReference type="OrthoDB" id="9806880at2"/>
<dbReference type="Pfam" id="PF01553">
    <property type="entry name" value="Acyltransferase"/>
    <property type="match status" value="1"/>
</dbReference>
<dbReference type="CDD" id="cd07989">
    <property type="entry name" value="LPLAT_AGPAT-like"/>
    <property type="match status" value="1"/>
</dbReference>
<evidence type="ECO:0000256" key="5">
    <source>
        <dbReference type="ARBA" id="ARBA00023315"/>
    </source>
</evidence>
<evidence type="ECO:0000256" key="6">
    <source>
        <dbReference type="SAM" id="Phobius"/>
    </source>
</evidence>
<dbReference type="PANTHER" id="PTHR10434">
    <property type="entry name" value="1-ACYL-SN-GLYCEROL-3-PHOSPHATE ACYLTRANSFERASE"/>
    <property type="match status" value="1"/>
</dbReference>
<comment type="pathway">
    <text evidence="1">Lipid metabolism.</text>
</comment>
<keyword evidence="6" id="KW-0812">Transmembrane</keyword>
<keyword evidence="9" id="KW-1185">Reference proteome</keyword>
<evidence type="ECO:0000256" key="2">
    <source>
        <dbReference type="ARBA" id="ARBA00022516"/>
    </source>
</evidence>
<dbReference type="SMART" id="SM00563">
    <property type="entry name" value="PlsC"/>
    <property type="match status" value="1"/>
</dbReference>
<evidence type="ECO:0000259" key="7">
    <source>
        <dbReference type="SMART" id="SM00563"/>
    </source>
</evidence>
<protein>
    <submittedName>
        <fullName evidence="8">1-acyl-sn-glycerol-3-phosphate acyltransferase</fullName>
    </submittedName>
</protein>
<keyword evidence="3 8" id="KW-0808">Transferase</keyword>
<dbReference type="Proteomes" id="UP000247727">
    <property type="component" value="Unassembled WGS sequence"/>
</dbReference>
<name>A0A318TYN1_9RHOB</name>
<dbReference type="RefSeq" id="WP_110806654.1">
    <property type="nucleotide sequence ID" value="NZ_QJTK01000014.1"/>
</dbReference>
<keyword evidence="6" id="KW-0472">Membrane</keyword>
<dbReference type="GO" id="GO:0006654">
    <property type="term" value="P:phosphatidic acid biosynthetic process"/>
    <property type="evidence" value="ECO:0007669"/>
    <property type="project" value="TreeGrafter"/>
</dbReference>
<dbReference type="PANTHER" id="PTHR10434:SF64">
    <property type="entry name" value="1-ACYL-SN-GLYCEROL-3-PHOSPHATE ACYLTRANSFERASE-RELATED"/>
    <property type="match status" value="1"/>
</dbReference>
<evidence type="ECO:0000313" key="9">
    <source>
        <dbReference type="Proteomes" id="UP000247727"/>
    </source>
</evidence>
<comment type="caution">
    <text evidence="8">The sequence shown here is derived from an EMBL/GenBank/DDBJ whole genome shotgun (WGS) entry which is preliminary data.</text>
</comment>
<proteinExistence type="predicted"/>
<evidence type="ECO:0000256" key="1">
    <source>
        <dbReference type="ARBA" id="ARBA00005189"/>
    </source>
</evidence>
<feature type="transmembrane region" description="Helical" evidence="6">
    <location>
        <begin position="25"/>
        <end position="48"/>
    </location>
</feature>
<feature type="domain" description="Phospholipid/glycerol acyltransferase" evidence="7">
    <location>
        <begin position="91"/>
        <end position="206"/>
    </location>
</feature>
<feature type="transmembrane region" description="Helical" evidence="6">
    <location>
        <begin position="60"/>
        <end position="78"/>
    </location>
</feature>
<evidence type="ECO:0000256" key="3">
    <source>
        <dbReference type="ARBA" id="ARBA00022679"/>
    </source>
</evidence>
<dbReference type="GO" id="GO:0003841">
    <property type="term" value="F:1-acylglycerol-3-phosphate O-acyltransferase activity"/>
    <property type="evidence" value="ECO:0007669"/>
    <property type="project" value="TreeGrafter"/>
</dbReference>
<keyword evidence="2" id="KW-0444">Lipid biosynthesis</keyword>